<organism evidence="2 3">
    <name type="scientific">Maudiozyma exigua</name>
    <name type="common">Yeast</name>
    <name type="synonym">Kazachstania exigua</name>
    <dbReference type="NCBI Taxonomy" id="34358"/>
    <lineage>
        <taxon>Eukaryota</taxon>
        <taxon>Fungi</taxon>
        <taxon>Dikarya</taxon>
        <taxon>Ascomycota</taxon>
        <taxon>Saccharomycotina</taxon>
        <taxon>Saccharomycetes</taxon>
        <taxon>Saccharomycetales</taxon>
        <taxon>Saccharomycetaceae</taxon>
        <taxon>Maudiozyma</taxon>
    </lineage>
</organism>
<dbReference type="InterPro" id="IPR037524">
    <property type="entry name" value="PA14/GLEYA"/>
</dbReference>
<evidence type="ECO:0000313" key="2">
    <source>
        <dbReference type="EMBL" id="KAG0654921.1"/>
    </source>
</evidence>
<comment type="caution">
    <text evidence="2">The sequence shown here is derived from an EMBL/GenBank/DDBJ whole genome shotgun (WGS) entry which is preliminary data.</text>
</comment>
<evidence type="ECO:0000259" key="1">
    <source>
        <dbReference type="PROSITE" id="PS51820"/>
    </source>
</evidence>
<accession>A0A9P7B2K4</accession>
<dbReference type="Pfam" id="PF10528">
    <property type="entry name" value="GLEYA"/>
    <property type="match status" value="1"/>
</dbReference>
<dbReference type="SUPFAM" id="SSF56988">
    <property type="entry name" value="Anthrax protective antigen"/>
    <property type="match status" value="1"/>
</dbReference>
<dbReference type="InterPro" id="IPR018871">
    <property type="entry name" value="GLEYA_adhesin_domain"/>
</dbReference>
<proteinExistence type="predicted"/>
<reference evidence="2 3" key="1">
    <citation type="submission" date="2020-11" db="EMBL/GenBank/DDBJ databases">
        <title>Kefir isolates.</title>
        <authorList>
            <person name="Marcisauskas S."/>
            <person name="Kim Y."/>
            <person name="Blasche S."/>
        </authorList>
    </citation>
    <scope>NUCLEOTIDE SEQUENCE [LARGE SCALE GENOMIC DNA]</scope>
    <source>
        <strain evidence="2 3">OG2</strain>
    </source>
</reference>
<feature type="domain" description="PA14" evidence="1">
    <location>
        <begin position="26"/>
        <end position="192"/>
    </location>
</feature>
<dbReference type="Gene3D" id="2.60.120.1560">
    <property type="match status" value="1"/>
</dbReference>
<dbReference type="Proteomes" id="UP000750334">
    <property type="component" value="Unassembled WGS sequence"/>
</dbReference>
<dbReference type="EMBL" id="PUHR01000315">
    <property type="protein sequence ID" value="KAG0654921.1"/>
    <property type="molecule type" value="Genomic_DNA"/>
</dbReference>
<name>A0A9P7B2K4_MAUEX</name>
<keyword evidence="3" id="KW-1185">Reference proteome</keyword>
<gene>
    <name evidence="2" type="ORF">C6P45_003216</name>
</gene>
<dbReference type="PROSITE" id="PS51820">
    <property type="entry name" value="PA14"/>
    <property type="match status" value="1"/>
</dbReference>
<evidence type="ECO:0000313" key="3">
    <source>
        <dbReference type="Proteomes" id="UP000750334"/>
    </source>
</evidence>
<feature type="non-terminal residue" evidence="2">
    <location>
        <position position="458"/>
    </location>
</feature>
<dbReference type="AlphaFoldDB" id="A0A9P7B2K4"/>
<dbReference type="GO" id="GO:0000128">
    <property type="term" value="P:flocculation"/>
    <property type="evidence" value="ECO:0007669"/>
    <property type="project" value="InterPro"/>
</dbReference>
<dbReference type="OrthoDB" id="4070235at2759"/>
<sequence>MSLYHYIYADVNAGPGFCFSSEYEKTEFQQGGYQTYGGGLFGTATGIYDVTLDIQLYDLCTPTTGTLPSNFNYGETFTISNFTMLLTGYFLPRQTGQYVFNLVADDLAYLSFGAGNAFECCDEQGTVSDPEAFDLVVLWRAPNDMSGSVTYNLEAGVYYPIRLLYANRDYHGALKLSFQDPSGTVYTDFNDHIYQFPDEPDGCPNNIRTSTTFWTGSYTTTYTTSVYTTTGSDGIATTETLYVVQTPDDRTHISTATTQFTQGTADVTTTYSTATGVITGTDGIITTETTYYVETPTSRSKTATATTTYSQGTADITTTYSTATGVYTGTDGVITTETTFFVETPTSRSETATATTVFTEGTAQQTTTYSTATSTYTGTDGIITTETTYYVEKPGPETTITTAVTKTIYTSGVEPTTETVVTTYTSSDEEIVETDNIHIVIPTIAVSFNPPITTTEFG</sequence>
<protein>
    <recommendedName>
        <fullName evidence="1">PA14 domain-containing protein</fullName>
    </recommendedName>
</protein>
<dbReference type="Pfam" id="PF00624">
    <property type="entry name" value="Flocculin"/>
    <property type="match status" value="4"/>
</dbReference>
<dbReference type="InterPro" id="IPR001389">
    <property type="entry name" value="Flocculin"/>
</dbReference>